<sequence>MTAIEAVAVHLPERRVPIESLADELGLTSMQLKLFRRYHRLAEIRHQPAGDLADLLCGAVANLKTLVGREEAVRYVIHARTFPVVSPYPHNPLHQVRARFGLDRAVGFTVTHQACASGLLALDIAGRLLAADPDPDARALVLTGEKTFTHEARLVPETSVFSEGSAACLVSADGPRDRMLAYAVNLRGEFDGDHEDTAARFQREYHSSLADAIDAAVTEAGLSLDDIDVMLPHNVNAVVWSKLCRRIGYPSEKVLLDNVPVTGHMFCADAFVNYTTAQATGLLRPGGHYLIAAAGSGRGATFSAMVLTH</sequence>
<accession>A0ABN2M9K7</accession>
<evidence type="ECO:0000259" key="3">
    <source>
        <dbReference type="Pfam" id="PF08541"/>
    </source>
</evidence>
<dbReference type="InterPro" id="IPR016039">
    <property type="entry name" value="Thiolase-like"/>
</dbReference>
<organism evidence="4 5">
    <name type="scientific">Luedemannella flava</name>
    <dbReference type="NCBI Taxonomy" id="349316"/>
    <lineage>
        <taxon>Bacteria</taxon>
        <taxon>Bacillati</taxon>
        <taxon>Actinomycetota</taxon>
        <taxon>Actinomycetes</taxon>
        <taxon>Micromonosporales</taxon>
        <taxon>Micromonosporaceae</taxon>
        <taxon>Luedemannella</taxon>
    </lineage>
</organism>
<gene>
    <name evidence="4" type="ORF">GCM10009682_40250</name>
</gene>
<dbReference type="InterPro" id="IPR013747">
    <property type="entry name" value="ACP_syn_III_C"/>
</dbReference>
<keyword evidence="5" id="KW-1185">Reference proteome</keyword>
<dbReference type="PANTHER" id="PTHR34069">
    <property type="entry name" value="3-OXOACYL-[ACYL-CARRIER-PROTEIN] SYNTHASE 3"/>
    <property type="match status" value="1"/>
</dbReference>
<proteinExistence type="predicted"/>
<keyword evidence="1" id="KW-0808">Transferase</keyword>
<dbReference type="Pfam" id="PF08541">
    <property type="entry name" value="ACP_syn_III_C"/>
    <property type="match status" value="1"/>
</dbReference>
<dbReference type="RefSeq" id="WP_344134363.1">
    <property type="nucleotide sequence ID" value="NZ_BAAALT010000130.1"/>
</dbReference>
<evidence type="ECO:0000256" key="2">
    <source>
        <dbReference type="ARBA" id="ARBA00023315"/>
    </source>
</evidence>
<comment type="caution">
    <text evidence="4">The sequence shown here is derived from an EMBL/GenBank/DDBJ whole genome shotgun (WGS) entry which is preliminary data.</text>
</comment>
<evidence type="ECO:0000256" key="1">
    <source>
        <dbReference type="ARBA" id="ARBA00022679"/>
    </source>
</evidence>
<name>A0ABN2M9K7_9ACTN</name>
<evidence type="ECO:0000313" key="4">
    <source>
        <dbReference type="EMBL" id="GAA1815138.1"/>
    </source>
</evidence>
<feature type="domain" description="Beta-ketoacyl-[acyl-carrier-protein] synthase III C-terminal" evidence="3">
    <location>
        <begin position="219"/>
        <end position="307"/>
    </location>
</feature>
<keyword evidence="2" id="KW-0012">Acyltransferase</keyword>
<dbReference type="PANTHER" id="PTHR34069:SF2">
    <property type="entry name" value="BETA-KETOACYL-[ACYL-CARRIER-PROTEIN] SYNTHASE III"/>
    <property type="match status" value="1"/>
</dbReference>
<dbReference type="EMBL" id="BAAALT010000130">
    <property type="protein sequence ID" value="GAA1815138.1"/>
    <property type="molecule type" value="Genomic_DNA"/>
</dbReference>
<dbReference type="Gene3D" id="3.40.47.10">
    <property type="match status" value="2"/>
</dbReference>
<reference evidence="4 5" key="1">
    <citation type="journal article" date="2019" name="Int. J. Syst. Evol. Microbiol.">
        <title>The Global Catalogue of Microorganisms (GCM) 10K type strain sequencing project: providing services to taxonomists for standard genome sequencing and annotation.</title>
        <authorList>
            <consortium name="The Broad Institute Genomics Platform"/>
            <consortium name="The Broad Institute Genome Sequencing Center for Infectious Disease"/>
            <person name="Wu L."/>
            <person name="Ma J."/>
        </authorList>
    </citation>
    <scope>NUCLEOTIDE SEQUENCE [LARGE SCALE GENOMIC DNA]</scope>
    <source>
        <strain evidence="4 5">JCM 13250</strain>
    </source>
</reference>
<dbReference type="Proteomes" id="UP001500218">
    <property type="component" value="Unassembled WGS sequence"/>
</dbReference>
<dbReference type="SUPFAM" id="SSF53901">
    <property type="entry name" value="Thiolase-like"/>
    <property type="match status" value="1"/>
</dbReference>
<evidence type="ECO:0000313" key="5">
    <source>
        <dbReference type="Proteomes" id="UP001500218"/>
    </source>
</evidence>
<protein>
    <submittedName>
        <fullName evidence="4">3-oxoacyl-[acyl-carrier-protein] synthase III C-terminal domain-containing protein</fullName>
    </submittedName>
</protein>